<dbReference type="InterPro" id="IPR017871">
    <property type="entry name" value="ABC_transporter-like_CS"/>
</dbReference>
<comment type="caution">
    <text evidence="9">The sequence shown here is derived from an EMBL/GenBank/DDBJ whole genome shotgun (WGS) entry which is preliminary data.</text>
</comment>
<evidence type="ECO:0000256" key="6">
    <source>
        <dbReference type="ARBA" id="ARBA00022840"/>
    </source>
</evidence>
<dbReference type="GO" id="GO:0055085">
    <property type="term" value="P:transmembrane transport"/>
    <property type="evidence" value="ECO:0007669"/>
    <property type="project" value="UniProtKB-ARBA"/>
</dbReference>
<keyword evidence="6 9" id="KW-0067">ATP-binding</keyword>
<gene>
    <name evidence="9" type="ORF">JCR33_22810</name>
</gene>
<dbReference type="GO" id="GO:0005886">
    <property type="term" value="C:plasma membrane"/>
    <property type="evidence" value="ECO:0007669"/>
    <property type="project" value="UniProtKB-SubCell"/>
</dbReference>
<dbReference type="PROSITE" id="PS00211">
    <property type="entry name" value="ABC_TRANSPORTER_1"/>
    <property type="match status" value="1"/>
</dbReference>
<feature type="domain" description="ABC transporter" evidence="8">
    <location>
        <begin position="8"/>
        <end position="258"/>
    </location>
</feature>
<dbReference type="InterPro" id="IPR013563">
    <property type="entry name" value="Oligopep_ABC_C"/>
</dbReference>
<proteinExistence type="inferred from homology"/>
<dbReference type="GO" id="GO:0005524">
    <property type="term" value="F:ATP binding"/>
    <property type="evidence" value="ECO:0007669"/>
    <property type="project" value="UniProtKB-KW"/>
</dbReference>
<evidence type="ECO:0000256" key="3">
    <source>
        <dbReference type="ARBA" id="ARBA00022448"/>
    </source>
</evidence>
<evidence type="ECO:0000256" key="5">
    <source>
        <dbReference type="ARBA" id="ARBA00022741"/>
    </source>
</evidence>
<dbReference type="GO" id="GO:0015833">
    <property type="term" value="P:peptide transport"/>
    <property type="evidence" value="ECO:0007669"/>
    <property type="project" value="InterPro"/>
</dbReference>
<dbReference type="EMBL" id="JAEKJA010000031">
    <property type="protein sequence ID" value="MBJ3778550.1"/>
    <property type="molecule type" value="Genomic_DNA"/>
</dbReference>
<dbReference type="NCBIfam" id="TIGR01727">
    <property type="entry name" value="oligo_HPY"/>
    <property type="match status" value="1"/>
</dbReference>
<evidence type="ECO:0000256" key="7">
    <source>
        <dbReference type="ARBA" id="ARBA00023136"/>
    </source>
</evidence>
<dbReference type="Pfam" id="PF00005">
    <property type="entry name" value="ABC_tran"/>
    <property type="match status" value="1"/>
</dbReference>
<keyword evidence="5" id="KW-0547">Nucleotide-binding</keyword>
<keyword evidence="3" id="KW-0813">Transport</keyword>
<dbReference type="InterPro" id="IPR027417">
    <property type="entry name" value="P-loop_NTPase"/>
</dbReference>
<evidence type="ECO:0000256" key="2">
    <source>
        <dbReference type="ARBA" id="ARBA00005417"/>
    </source>
</evidence>
<evidence type="ECO:0000313" key="10">
    <source>
        <dbReference type="Proteomes" id="UP000609531"/>
    </source>
</evidence>
<accession>A0A934ITP5</accession>
<dbReference type="InterPro" id="IPR003439">
    <property type="entry name" value="ABC_transporter-like_ATP-bd"/>
</dbReference>
<dbReference type="PANTHER" id="PTHR43297">
    <property type="entry name" value="OLIGOPEPTIDE TRANSPORT ATP-BINDING PROTEIN APPD"/>
    <property type="match status" value="1"/>
</dbReference>
<keyword evidence="7" id="KW-0472">Membrane</keyword>
<dbReference type="GO" id="GO:0016887">
    <property type="term" value="F:ATP hydrolysis activity"/>
    <property type="evidence" value="ECO:0007669"/>
    <property type="project" value="InterPro"/>
</dbReference>
<dbReference type="InterPro" id="IPR050388">
    <property type="entry name" value="ABC_Ni/Peptide_Import"/>
</dbReference>
<comment type="similarity">
    <text evidence="2">Belongs to the ABC transporter superfamily.</text>
</comment>
<organism evidence="9 10">
    <name type="scientific">Acuticoccus mangrovi</name>
    <dbReference type="NCBI Taxonomy" id="2796142"/>
    <lineage>
        <taxon>Bacteria</taxon>
        <taxon>Pseudomonadati</taxon>
        <taxon>Pseudomonadota</taxon>
        <taxon>Alphaproteobacteria</taxon>
        <taxon>Hyphomicrobiales</taxon>
        <taxon>Amorphaceae</taxon>
        <taxon>Acuticoccus</taxon>
    </lineage>
</organism>
<evidence type="ECO:0000313" key="9">
    <source>
        <dbReference type="EMBL" id="MBJ3778550.1"/>
    </source>
</evidence>
<sequence length="336" mass="35969">MTSSPPVLEVKGLRTEFHMGRSRLCAVNDVSFSIGRGEVMGLVGESGSGKSVTGYSIMGLVDPPGHIVDGTIRLHGKDLRGLPERQMNAIRGDRVSIIFQDPMTALHPTLRIGQQMIDAIRAHRSVSRSEAWRRSRDMLGRVGIPSPGERLSAYPHQLSGGMRQRVCIAIALLNDPDLIIADEPTTGLDVTIQAQILAEMQALVAARGTALIWVTHDLAVVANIADSVAVMYAGSIVERGPTDVVLRRPSSPYTVGLLNSVPSRNQGASRLSQIPGTYTPAVSEEAVGCRFAPRCPRADDACTVFPALTAAATGAPGHEVRCHHPYAAREGRLSHV</sequence>
<comment type="subcellular location">
    <subcellularLocation>
        <location evidence="1">Cell inner membrane</location>
        <topology evidence="1">Peripheral membrane protein</topology>
    </subcellularLocation>
</comment>
<name>A0A934ITP5_9HYPH</name>
<dbReference type="PROSITE" id="PS50893">
    <property type="entry name" value="ABC_TRANSPORTER_2"/>
    <property type="match status" value="1"/>
</dbReference>
<evidence type="ECO:0000256" key="1">
    <source>
        <dbReference type="ARBA" id="ARBA00004417"/>
    </source>
</evidence>
<protein>
    <submittedName>
        <fullName evidence="9">ABC transporter ATP-binding protein</fullName>
    </submittedName>
</protein>
<dbReference type="AlphaFoldDB" id="A0A934ITP5"/>
<dbReference type="Pfam" id="PF08352">
    <property type="entry name" value="oligo_HPY"/>
    <property type="match status" value="1"/>
</dbReference>
<evidence type="ECO:0000259" key="8">
    <source>
        <dbReference type="PROSITE" id="PS50893"/>
    </source>
</evidence>
<dbReference type="PANTHER" id="PTHR43297:SF2">
    <property type="entry name" value="DIPEPTIDE TRANSPORT ATP-BINDING PROTEIN DPPD"/>
    <property type="match status" value="1"/>
</dbReference>
<dbReference type="CDD" id="cd03257">
    <property type="entry name" value="ABC_NikE_OppD_transporters"/>
    <property type="match status" value="1"/>
</dbReference>
<dbReference type="SMART" id="SM00382">
    <property type="entry name" value="AAA"/>
    <property type="match status" value="1"/>
</dbReference>
<dbReference type="SUPFAM" id="SSF52540">
    <property type="entry name" value="P-loop containing nucleoside triphosphate hydrolases"/>
    <property type="match status" value="1"/>
</dbReference>
<dbReference type="Proteomes" id="UP000609531">
    <property type="component" value="Unassembled WGS sequence"/>
</dbReference>
<keyword evidence="4" id="KW-1003">Cell membrane</keyword>
<keyword evidence="10" id="KW-1185">Reference proteome</keyword>
<dbReference type="FunFam" id="3.40.50.300:FF:000016">
    <property type="entry name" value="Oligopeptide ABC transporter ATP-binding component"/>
    <property type="match status" value="1"/>
</dbReference>
<reference evidence="9" key="1">
    <citation type="submission" date="2020-12" db="EMBL/GenBank/DDBJ databases">
        <title>Bacterial taxonomy.</title>
        <authorList>
            <person name="Pan X."/>
        </authorList>
    </citation>
    <scope>NUCLEOTIDE SEQUENCE</scope>
    <source>
        <strain evidence="9">B2012</strain>
    </source>
</reference>
<dbReference type="InterPro" id="IPR003593">
    <property type="entry name" value="AAA+_ATPase"/>
</dbReference>
<dbReference type="Gene3D" id="3.40.50.300">
    <property type="entry name" value="P-loop containing nucleotide triphosphate hydrolases"/>
    <property type="match status" value="1"/>
</dbReference>
<evidence type="ECO:0000256" key="4">
    <source>
        <dbReference type="ARBA" id="ARBA00022475"/>
    </source>
</evidence>